<dbReference type="OrthoDB" id="411823at2759"/>
<sequence length="132" mass="14249">MEGPGKTDTLHSFVVAPKSTTKRRSRCDAGGQKGVVPTSIYTDGSKIDRGVGAVWSKWENGREKKWKTKLAPHCAVYPAELAALVDAVREAVIAGTDMNICSDSRSLLEAIAGGHSDKPADTWWIAVNRVQI</sequence>
<accession>A0A821XU59</accession>
<keyword evidence="2" id="KW-1185">Reference proteome</keyword>
<dbReference type="EMBL" id="CAJOBZ010000072">
    <property type="protein sequence ID" value="CAF4950758.1"/>
    <property type="molecule type" value="Genomic_DNA"/>
</dbReference>
<evidence type="ECO:0000313" key="1">
    <source>
        <dbReference type="EMBL" id="CAF4950758.1"/>
    </source>
</evidence>
<dbReference type="AlphaFoldDB" id="A0A821XU59"/>
<dbReference type="Gene3D" id="3.30.420.10">
    <property type="entry name" value="Ribonuclease H-like superfamily/Ribonuclease H"/>
    <property type="match status" value="1"/>
</dbReference>
<evidence type="ECO:0000313" key="2">
    <source>
        <dbReference type="Proteomes" id="UP000663880"/>
    </source>
</evidence>
<reference evidence="1" key="1">
    <citation type="submission" date="2021-02" db="EMBL/GenBank/DDBJ databases">
        <authorList>
            <person name="Steward A R."/>
        </authorList>
    </citation>
    <scope>NUCLEOTIDE SEQUENCE</scope>
</reference>
<protein>
    <recommendedName>
        <fullName evidence="3">RNase H type-1 domain-containing protein</fullName>
    </recommendedName>
</protein>
<dbReference type="GO" id="GO:0003676">
    <property type="term" value="F:nucleic acid binding"/>
    <property type="evidence" value="ECO:0007669"/>
    <property type="project" value="InterPro"/>
</dbReference>
<dbReference type="InterPro" id="IPR036397">
    <property type="entry name" value="RNaseH_sf"/>
</dbReference>
<proteinExistence type="predicted"/>
<evidence type="ECO:0008006" key="3">
    <source>
        <dbReference type="Google" id="ProtNLM"/>
    </source>
</evidence>
<dbReference type="Proteomes" id="UP000663880">
    <property type="component" value="Unassembled WGS sequence"/>
</dbReference>
<organism evidence="1 2">
    <name type="scientific">Pieris macdunnoughi</name>
    <dbReference type="NCBI Taxonomy" id="345717"/>
    <lineage>
        <taxon>Eukaryota</taxon>
        <taxon>Metazoa</taxon>
        <taxon>Ecdysozoa</taxon>
        <taxon>Arthropoda</taxon>
        <taxon>Hexapoda</taxon>
        <taxon>Insecta</taxon>
        <taxon>Pterygota</taxon>
        <taxon>Neoptera</taxon>
        <taxon>Endopterygota</taxon>
        <taxon>Lepidoptera</taxon>
        <taxon>Glossata</taxon>
        <taxon>Ditrysia</taxon>
        <taxon>Papilionoidea</taxon>
        <taxon>Pieridae</taxon>
        <taxon>Pierinae</taxon>
        <taxon>Pieris</taxon>
    </lineage>
</organism>
<name>A0A821XU59_9NEOP</name>
<gene>
    <name evidence="1" type="ORF">PMACD_LOCUS15665</name>
</gene>
<comment type="caution">
    <text evidence="1">The sequence shown here is derived from an EMBL/GenBank/DDBJ whole genome shotgun (WGS) entry which is preliminary data.</text>
</comment>
<dbReference type="SUPFAM" id="SSF53098">
    <property type="entry name" value="Ribonuclease H-like"/>
    <property type="match status" value="1"/>
</dbReference>
<dbReference type="InterPro" id="IPR012337">
    <property type="entry name" value="RNaseH-like_sf"/>
</dbReference>